<dbReference type="Proteomes" id="UP000505325">
    <property type="component" value="Chromosome"/>
</dbReference>
<reference evidence="1 2" key="1">
    <citation type="submission" date="2020-06" db="EMBL/GenBank/DDBJ databases">
        <title>Genome sequence of Paramixta manurensis strain PD-1.</title>
        <authorList>
            <person name="Lee C.W."/>
            <person name="Kim J."/>
        </authorList>
    </citation>
    <scope>NUCLEOTIDE SEQUENCE [LARGE SCALE GENOMIC DNA]</scope>
    <source>
        <strain evidence="1 2">PD-1</strain>
    </source>
</reference>
<dbReference type="AlphaFoldDB" id="A0A6M8UR10"/>
<dbReference type="KEGG" id="pmak:PMPD1_2632"/>
<dbReference type="Gene3D" id="3.40.1490.10">
    <property type="entry name" value="Bit1"/>
    <property type="match status" value="1"/>
</dbReference>
<dbReference type="Pfam" id="PF09391">
    <property type="entry name" value="DUF2000"/>
    <property type="match status" value="1"/>
</dbReference>
<accession>A0A6M8UR10</accession>
<evidence type="ECO:0000313" key="1">
    <source>
        <dbReference type="EMBL" id="QKJ87573.1"/>
    </source>
</evidence>
<dbReference type="RefSeq" id="WP_173634505.1">
    <property type="nucleotide sequence ID" value="NZ_CP054212.1"/>
</dbReference>
<keyword evidence="2" id="KW-1185">Reference proteome</keyword>
<dbReference type="SUPFAM" id="SSF102462">
    <property type="entry name" value="Peptidyl-tRNA hydrolase II"/>
    <property type="match status" value="1"/>
</dbReference>
<proteinExistence type="predicted"/>
<evidence type="ECO:0000313" key="2">
    <source>
        <dbReference type="Proteomes" id="UP000505325"/>
    </source>
</evidence>
<organism evidence="1 2">
    <name type="scientific">Paramixta manurensis</name>
    <dbReference type="NCBI Taxonomy" id="2740817"/>
    <lineage>
        <taxon>Bacteria</taxon>
        <taxon>Pseudomonadati</taxon>
        <taxon>Pseudomonadota</taxon>
        <taxon>Gammaproteobacteria</taxon>
        <taxon>Enterobacterales</taxon>
        <taxon>Erwiniaceae</taxon>
        <taxon>Paramixta</taxon>
    </lineage>
</organism>
<dbReference type="InterPro" id="IPR023476">
    <property type="entry name" value="Pep_tRNA_hydro_II_dom_sf"/>
</dbReference>
<dbReference type="EMBL" id="CP054212">
    <property type="protein sequence ID" value="QKJ87573.1"/>
    <property type="molecule type" value="Genomic_DNA"/>
</dbReference>
<gene>
    <name evidence="1" type="ORF">PMPD1_2632</name>
</gene>
<dbReference type="InterPro" id="IPR018988">
    <property type="entry name" value="DUF2000"/>
</dbReference>
<sequence>MFQDNDRKLYVIVNRNAEVATQMNAIGHLSAGIMLKAEEPYFHDYLNRDSGFSAWLNHYPVVILQSKNSNQLASALQKCSEAGLLYNFFTTTMLSHSSEQQIADTLAAPFEQLEFIALAIYGDASVAGPITKKFSVYK</sequence>
<protein>
    <submittedName>
        <fullName evidence="1">DUF2000 domain-containing protein</fullName>
    </submittedName>
</protein>
<name>A0A6M8UR10_9GAMM</name>